<dbReference type="Proteomes" id="UP001232001">
    <property type="component" value="Chromosome"/>
</dbReference>
<protein>
    <submittedName>
        <fullName evidence="5">Alanine racemase</fullName>
        <ecNumber evidence="5">5.1.1.1</ecNumber>
    </submittedName>
</protein>
<feature type="domain" description="Alanine racemase N-terminal" evidence="4">
    <location>
        <begin position="11"/>
        <end position="73"/>
    </location>
</feature>
<dbReference type="InterPro" id="IPR020622">
    <property type="entry name" value="Ala_racemase_pyridoxalP-BS"/>
</dbReference>
<name>A0ABY8L0R8_9FLAO</name>
<dbReference type="PANTHER" id="PTHR30511">
    <property type="entry name" value="ALANINE RACEMASE"/>
    <property type="match status" value="1"/>
</dbReference>
<evidence type="ECO:0000259" key="4">
    <source>
        <dbReference type="Pfam" id="PF01168"/>
    </source>
</evidence>
<evidence type="ECO:0000256" key="2">
    <source>
        <dbReference type="ARBA" id="ARBA00022898"/>
    </source>
</evidence>
<dbReference type="EC" id="5.1.1.1" evidence="5"/>
<reference evidence="5 6" key="1">
    <citation type="submission" date="2023-04" db="EMBL/GenBank/DDBJ databases">
        <title>Tenacibaculum tangerinum sp. nov., isolated from sea tidal flat of South Korea.</title>
        <authorList>
            <person name="Lee S.H."/>
            <person name="Kim J.-J."/>
        </authorList>
    </citation>
    <scope>NUCLEOTIDE SEQUENCE [LARGE SCALE GENOMIC DNA]</scope>
    <source>
        <strain evidence="5 6">GRR-S3-23</strain>
    </source>
</reference>
<keyword evidence="2" id="KW-0663">Pyridoxal phosphate</keyword>
<dbReference type="SUPFAM" id="SSF51419">
    <property type="entry name" value="PLP-binding barrel"/>
    <property type="match status" value="1"/>
</dbReference>
<gene>
    <name evidence="5" type="ORF">P8625_13380</name>
</gene>
<evidence type="ECO:0000256" key="1">
    <source>
        <dbReference type="ARBA" id="ARBA00001933"/>
    </source>
</evidence>
<dbReference type="PROSITE" id="PS00395">
    <property type="entry name" value="ALANINE_RACEMASE"/>
    <property type="match status" value="1"/>
</dbReference>
<comment type="cofactor">
    <cofactor evidence="1">
        <name>pyridoxal 5'-phosphate</name>
        <dbReference type="ChEBI" id="CHEBI:597326"/>
    </cofactor>
</comment>
<dbReference type="Pfam" id="PF01168">
    <property type="entry name" value="Ala_racemase_N"/>
    <property type="match status" value="1"/>
</dbReference>
<proteinExistence type="predicted"/>
<keyword evidence="3 5" id="KW-0413">Isomerase</keyword>
<dbReference type="PANTHER" id="PTHR30511:SF0">
    <property type="entry name" value="ALANINE RACEMASE, CATABOLIC-RELATED"/>
    <property type="match status" value="1"/>
</dbReference>
<dbReference type="Gene3D" id="3.20.20.10">
    <property type="entry name" value="Alanine racemase"/>
    <property type="match status" value="1"/>
</dbReference>
<evidence type="ECO:0000256" key="3">
    <source>
        <dbReference type="ARBA" id="ARBA00023235"/>
    </source>
</evidence>
<dbReference type="GO" id="GO:0008784">
    <property type="term" value="F:alanine racemase activity"/>
    <property type="evidence" value="ECO:0007669"/>
    <property type="project" value="UniProtKB-EC"/>
</dbReference>
<keyword evidence="6" id="KW-1185">Reference proteome</keyword>
<dbReference type="InterPro" id="IPR000821">
    <property type="entry name" value="Ala_racemase"/>
</dbReference>
<dbReference type="RefSeq" id="WP_279650946.1">
    <property type="nucleotide sequence ID" value="NZ_CP122539.1"/>
</dbReference>
<dbReference type="InterPro" id="IPR029066">
    <property type="entry name" value="PLP-binding_barrel"/>
</dbReference>
<evidence type="ECO:0000313" key="6">
    <source>
        <dbReference type="Proteomes" id="UP001232001"/>
    </source>
</evidence>
<sequence>MTHTSYIELSESAIKNNIRFIRDVIGENTIFSSVVKGNAYGHGIKTYCALAYKYGVRHFSVSDANEAFEVKKSCLTMM</sequence>
<accession>A0ABY8L0R8</accession>
<organism evidence="5 6">
    <name type="scientific">Tenacibaculum tangerinum</name>
    <dbReference type="NCBI Taxonomy" id="3038772"/>
    <lineage>
        <taxon>Bacteria</taxon>
        <taxon>Pseudomonadati</taxon>
        <taxon>Bacteroidota</taxon>
        <taxon>Flavobacteriia</taxon>
        <taxon>Flavobacteriales</taxon>
        <taxon>Flavobacteriaceae</taxon>
        <taxon>Tenacibaculum</taxon>
    </lineage>
</organism>
<dbReference type="InterPro" id="IPR001608">
    <property type="entry name" value="Ala_racemase_N"/>
</dbReference>
<evidence type="ECO:0000313" key="5">
    <source>
        <dbReference type="EMBL" id="WGH75054.1"/>
    </source>
</evidence>
<dbReference type="EMBL" id="CP122539">
    <property type="protein sequence ID" value="WGH75054.1"/>
    <property type="molecule type" value="Genomic_DNA"/>
</dbReference>